<dbReference type="Proteomes" id="UP001596138">
    <property type="component" value="Unassembled WGS sequence"/>
</dbReference>
<protein>
    <submittedName>
        <fullName evidence="2">CpaE family protein</fullName>
    </submittedName>
</protein>
<name>A0ABW1T4K2_9ACTN</name>
<dbReference type="RefSeq" id="WP_386767313.1">
    <property type="nucleotide sequence ID" value="NZ_JBHSTI010000008.1"/>
</dbReference>
<dbReference type="Gene3D" id="3.40.50.300">
    <property type="entry name" value="P-loop containing nucleotide triphosphate hydrolases"/>
    <property type="match status" value="1"/>
</dbReference>
<comment type="caution">
    <text evidence="2">The sequence shown here is derived from an EMBL/GenBank/DDBJ whole genome shotgun (WGS) entry which is preliminary data.</text>
</comment>
<dbReference type="SUPFAM" id="SSF52540">
    <property type="entry name" value="P-loop containing nucleoside triphosphate hydrolases"/>
    <property type="match status" value="1"/>
</dbReference>
<evidence type="ECO:0000259" key="1">
    <source>
        <dbReference type="Pfam" id="PF01656"/>
    </source>
</evidence>
<organism evidence="2 3">
    <name type="scientific">Longivirga aurantiaca</name>
    <dbReference type="NCBI Taxonomy" id="1837743"/>
    <lineage>
        <taxon>Bacteria</taxon>
        <taxon>Bacillati</taxon>
        <taxon>Actinomycetota</taxon>
        <taxon>Actinomycetes</taxon>
        <taxon>Sporichthyales</taxon>
        <taxon>Sporichthyaceae</taxon>
        <taxon>Longivirga</taxon>
    </lineage>
</organism>
<accession>A0ABW1T4K2</accession>
<evidence type="ECO:0000313" key="2">
    <source>
        <dbReference type="EMBL" id="MFC6238792.1"/>
    </source>
</evidence>
<dbReference type="InterPro" id="IPR027417">
    <property type="entry name" value="P-loop_NTPase"/>
</dbReference>
<dbReference type="InterPro" id="IPR050625">
    <property type="entry name" value="ParA/MinD_ATPase"/>
</dbReference>
<sequence length="398" mass="42471">MTAIVEFDPVGVDSIKGALGADALVLPSLDILRTHLDTNPFEDCIVLGPSVDQQDVFALAESLRVTRPSLGVVMVRRRIDTAVLSDSLRAGVREVVQERDLAGLAMAVRRQRDIASRLRHQLERGDEVVSSSTHGRVVTVFSAKGGCGKTTLATNIATAIAASGKGTVALLDLDLAFGDVAIALQLFPTHTIGDAVAIGEDLDGEAVRGLLTAHRSGVQALVAPMEPSTADTISVGLVTSIIDVLRDEFDYVIIDTPPALDDNVLSAFDRSDVVALLATLDIPALKNLKLTLETLDLIGYPRDRLKVVLNRADSKVGLALSEVEKTLKAPIVAQIPSSRDVPASTNRGVAIVVDEPKNPVSLAIKAFVDENILVTASNDDTIPPQLRADRRSGRLWRR</sequence>
<proteinExistence type="predicted"/>
<dbReference type="PANTHER" id="PTHR43384:SF13">
    <property type="entry name" value="SLR0110 PROTEIN"/>
    <property type="match status" value="1"/>
</dbReference>
<feature type="domain" description="CobQ/CobB/MinD/ParA nucleotide binding" evidence="1">
    <location>
        <begin position="138"/>
        <end position="348"/>
    </location>
</feature>
<reference evidence="3" key="1">
    <citation type="journal article" date="2019" name="Int. J. Syst. Evol. Microbiol.">
        <title>The Global Catalogue of Microorganisms (GCM) 10K type strain sequencing project: providing services to taxonomists for standard genome sequencing and annotation.</title>
        <authorList>
            <consortium name="The Broad Institute Genomics Platform"/>
            <consortium name="The Broad Institute Genome Sequencing Center for Infectious Disease"/>
            <person name="Wu L."/>
            <person name="Ma J."/>
        </authorList>
    </citation>
    <scope>NUCLEOTIDE SEQUENCE [LARGE SCALE GENOMIC DNA]</scope>
    <source>
        <strain evidence="3">CGMCC 4.7317</strain>
    </source>
</reference>
<evidence type="ECO:0000313" key="3">
    <source>
        <dbReference type="Proteomes" id="UP001596138"/>
    </source>
</evidence>
<dbReference type="PANTHER" id="PTHR43384">
    <property type="entry name" value="SEPTUM SITE-DETERMINING PROTEIN MIND HOMOLOG, CHLOROPLASTIC-RELATED"/>
    <property type="match status" value="1"/>
</dbReference>
<keyword evidence="3" id="KW-1185">Reference proteome</keyword>
<dbReference type="Pfam" id="PF01656">
    <property type="entry name" value="CbiA"/>
    <property type="match status" value="1"/>
</dbReference>
<gene>
    <name evidence="2" type="ORF">ACFQGU_12965</name>
</gene>
<dbReference type="InterPro" id="IPR002586">
    <property type="entry name" value="CobQ/CobB/MinD/ParA_Nub-bd_dom"/>
</dbReference>
<dbReference type="EMBL" id="JBHSTI010000008">
    <property type="protein sequence ID" value="MFC6238792.1"/>
    <property type="molecule type" value="Genomic_DNA"/>
</dbReference>